<reference evidence="10" key="1">
    <citation type="submission" date="2017-03" db="EMBL/GenBank/DDBJ databases">
        <title>Phytopthora megakarya and P. palmivora, two closely related causual agents of cacao black pod achieved similar genome size and gene model numbers by different mechanisms.</title>
        <authorList>
            <person name="Ali S."/>
            <person name="Shao J."/>
            <person name="Larry D.J."/>
            <person name="Kronmiller B."/>
            <person name="Shen D."/>
            <person name="Strem M.D."/>
            <person name="Melnick R.L."/>
            <person name="Guiltinan M.J."/>
            <person name="Tyler B.M."/>
            <person name="Meinhardt L.W."/>
            <person name="Bailey B.A."/>
        </authorList>
    </citation>
    <scope>NUCLEOTIDE SEQUENCE [LARGE SCALE GENOMIC DNA]</scope>
    <source>
        <strain evidence="10">zdho120</strain>
    </source>
</reference>
<evidence type="ECO:0000313" key="10">
    <source>
        <dbReference type="Proteomes" id="UP000198211"/>
    </source>
</evidence>
<dbReference type="OrthoDB" id="6270329at2759"/>
<dbReference type="GO" id="GO:0003700">
    <property type="term" value="F:DNA-binding transcription factor activity"/>
    <property type="evidence" value="ECO:0007669"/>
    <property type="project" value="InterPro"/>
</dbReference>
<keyword evidence="10" id="KW-1185">Reference proteome</keyword>
<evidence type="ECO:0000256" key="1">
    <source>
        <dbReference type="ARBA" id="ARBA00004049"/>
    </source>
</evidence>
<comment type="function">
    <text evidence="1">Putative transcription factor.</text>
</comment>
<evidence type="ECO:0000259" key="8">
    <source>
        <dbReference type="PROSITE" id="PS51519"/>
    </source>
</evidence>
<evidence type="ECO:0000256" key="3">
    <source>
        <dbReference type="ARBA" id="ARBA00023054"/>
    </source>
</evidence>
<feature type="region of interest" description="Disordered" evidence="7">
    <location>
        <begin position="194"/>
        <end position="227"/>
    </location>
</feature>
<feature type="compositionally biased region" description="Polar residues" evidence="7">
    <location>
        <begin position="194"/>
        <end position="215"/>
    </location>
</feature>
<evidence type="ECO:0000256" key="2">
    <source>
        <dbReference type="ARBA" id="ARBA00023015"/>
    </source>
</evidence>
<dbReference type="GO" id="GO:0003677">
    <property type="term" value="F:DNA binding"/>
    <property type="evidence" value="ECO:0007669"/>
    <property type="project" value="UniProtKB-KW"/>
</dbReference>
<dbReference type="Pfam" id="PF02042">
    <property type="entry name" value="RWP-RK"/>
    <property type="match status" value="1"/>
</dbReference>
<keyword evidence="5" id="KW-0804">Transcription</keyword>
<sequence>MLQPHFERPLQHAADSFGVCTTLLKKICRRNGISNWPYRKICGLRKSIASMAKQVNYFDGEQKRAYADQLEKLEQELQAYLQTGNEPTEEFLQKLHTEAAQLKSKTNAHSATIGNENEEKEAQVVPAWTARPSIAPPQVQLTHSPHELHRHQVAGMRSNPWRARGPPAFPTIATHHRALPSIASILQHQSYSSPSRAAATQSSVQYATDQQQQPQWRYFPPSNDDAV</sequence>
<comment type="caution">
    <text evidence="9">The sequence shown here is derived from an EMBL/GenBank/DDBJ whole genome shotgun (WGS) entry which is preliminary data.</text>
</comment>
<keyword evidence="3" id="KW-0175">Coiled coil</keyword>
<accession>A0A225WV59</accession>
<evidence type="ECO:0000313" key="9">
    <source>
        <dbReference type="EMBL" id="OWZ21574.1"/>
    </source>
</evidence>
<dbReference type="PANTHER" id="PTHR46373:SF2">
    <property type="entry name" value="RWP-RK DOMAIN-CONTAINING PROTEIN"/>
    <property type="match status" value="1"/>
</dbReference>
<keyword evidence="2" id="KW-0805">Transcription regulation</keyword>
<keyword evidence="6" id="KW-0539">Nucleus</keyword>
<evidence type="ECO:0000256" key="6">
    <source>
        <dbReference type="ARBA" id="ARBA00023242"/>
    </source>
</evidence>
<dbReference type="CDD" id="cd22265">
    <property type="entry name" value="UDM1_RNF168"/>
    <property type="match status" value="1"/>
</dbReference>
<dbReference type="PANTHER" id="PTHR46373">
    <property type="entry name" value="PROTEIN RKD4"/>
    <property type="match status" value="1"/>
</dbReference>
<name>A0A225WV59_9STRA</name>
<dbReference type="InterPro" id="IPR044607">
    <property type="entry name" value="RKD-like"/>
</dbReference>
<dbReference type="STRING" id="4795.A0A225WV59"/>
<dbReference type="Proteomes" id="UP000198211">
    <property type="component" value="Unassembled WGS sequence"/>
</dbReference>
<gene>
    <name evidence="9" type="ORF">PHMEG_0003867</name>
</gene>
<evidence type="ECO:0000256" key="5">
    <source>
        <dbReference type="ARBA" id="ARBA00023163"/>
    </source>
</evidence>
<evidence type="ECO:0000256" key="7">
    <source>
        <dbReference type="SAM" id="MobiDB-lite"/>
    </source>
</evidence>
<feature type="domain" description="RWP-RK" evidence="8">
    <location>
        <begin position="1"/>
        <end position="64"/>
    </location>
</feature>
<protein>
    <recommendedName>
        <fullName evidence="8">RWP-RK domain-containing protein</fullName>
    </recommendedName>
</protein>
<dbReference type="InterPro" id="IPR003035">
    <property type="entry name" value="RWP-RK_dom"/>
</dbReference>
<proteinExistence type="predicted"/>
<dbReference type="PROSITE" id="PS51519">
    <property type="entry name" value="RWP_RK"/>
    <property type="match status" value="1"/>
</dbReference>
<dbReference type="EMBL" id="NBNE01000210">
    <property type="protein sequence ID" value="OWZ21574.1"/>
    <property type="molecule type" value="Genomic_DNA"/>
</dbReference>
<evidence type="ECO:0000256" key="4">
    <source>
        <dbReference type="ARBA" id="ARBA00023125"/>
    </source>
</evidence>
<keyword evidence="4" id="KW-0238">DNA-binding</keyword>
<organism evidence="9 10">
    <name type="scientific">Phytophthora megakarya</name>
    <dbReference type="NCBI Taxonomy" id="4795"/>
    <lineage>
        <taxon>Eukaryota</taxon>
        <taxon>Sar</taxon>
        <taxon>Stramenopiles</taxon>
        <taxon>Oomycota</taxon>
        <taxon>Peronosporomycetes</taxon>
        <taxon>Peronosporales</taxon>
        <taxon>Peronosporaceae</taxon>
        <taxon>Phytophthora</taxon>
    </lineage>
</organism>
<dbReference type="AlphaFoldDB" id="A0A225WV59"/>